<dbReference type="InterPro" id="IPR001087">
    <property type="entry name" value="GDSL"/>
</dbReference>
<evidence type="ECO:0000256" key="2">
    <source>
        <dbReference type="ARBA" id="ARBA00023180"/>
    </source>
</evidence>
<gene>
    <name evidence="4" type="ORF">DCAF_LOCUS15720</name>
</gene>
<proteinExistence type="inferred from homology"/>
<dbReference type="Gene3D" id="3.40.50.1110">
    <property type="entry name" value="SGNH hydrolase"/>
    <property type="match status" value="2"/>
</dbReference>
<keyword evidence="3" id="KW-0732">Signal</keyword>
<evidence type="ECO:0008006" key="6">
    <source>
        <dbReference type="Google" id="ProtNLM"/>
    </source>
</evidence>
<dbReference type="Proteomes" id="UP001314170">
    <property type="component" value="Unassembled WGS sequence"/>
</dbReference>
<dbReference type="AlphaFoldDB" id="A0AAV1RVC5"/>
<sequence>MATKRMAFFQVLASFIFLAVFPQNSCDASDDAPKLKQCRFNAIYSFGDSTSDTGNQIIEIPQVWHTKLPYGQTIHKATGRGSDGLLMIDYIDCQEKLASSLFIAFAGSNDYSSALSQNKTIDEVKNVLVPQSVEVLKHAVKKFIQLGARRVLVNGLSPSGCTPGFLTRFSSNNSANSYDGFGCLKNYNDLNIYHNDRLKEGIEELKKEHPHVDIVYGDLYGAMQWLLDNSQQLGFKSLTKACCGAPSKYNVIEDFYQMCGAPKVPVCQKPKHNSGNVCGGLSNEGLVGSIIYVVSSSDLGNRVV</sequence>
<dbReference type="Pfam" id="PF00657">
    <property type="entry name" value="Lipase_GDSL"/>
    <property type="match status" value="1"/>
</dbReference>
<dbReference type="PANTHER" id="PTHR22835:SF675">
    <property type="entry name" value="ESTER HYDROLASE, PUTATIVE-RELATED"/>
    <property type="match status" value="1"/>
</dbReference>
<evidence type="ECO:0000256" key="3">
    <source>
        <dbReference type="SAM" id="SignalP"/>
    </source>
</evidence>
<comment type="caution">
    <text evidence="4">The sequence shown here is derived from an EMBL/GenBank/DDBJ whole genome shotgun (WGS) entry which is preliminary data.</text>
</comment>
<reference evidence="4 5" key="1">
    <citation type="submission" date="2024-01" db="EMBL/GenBank/DDBJ databases">
        <authorList>
            <person name="Waweru B."/>
        </authorList>
    </citation>
    <scope>NUCLEOTIDE SEQUENCE [LARGE SCALE GENOMIC DNA]</scope>
</reference>
<comment type="similarity">
    <text evidence="1">Belongs to the 'GDSL' lipolytic enzyme family.</text>
</comment>
<feature type="chain" id="PRO_5043819187" description="GDSL esterase/lipase" evidence="3">
    <location>
        <begin position="29"/>
        <end position="304"/>
    </location>
</feature>
<dbReference type="SUPFAM" id="SSF52266">
    <property type="entry name" value="SGNH hydrolase"/>
    <property type="match status" value="1"/>
</dbReference>
<evidence type="ECO:0000256" key="1">
    <source>
        <dbReference type="ARBA" id="ARBA00008668"/>
    </source>
</evidence>
<evidence type="ECO:0000313" key="5">
    <source>
        <dbReference type="Proteomes" id="UP001314170"/>
    </source>
</evidence>
<dbReference type="EMBL" id="CAWUPB010001160">
    <property type="protein sequence ID" value="CAK7340635.1"/>
    <property type="molecule type" value="Genomic_DNA"/>
</dbReference>
<organism evidence="4 5">
    <name type="scientific">Dovyalis caffra</name>
    <dbReference type="NCBI Taxonomy" id="77055"/>
    <lineage>
        <taxon>Eukaryota</taxon>
        <taxon>Viridiplantae</taxon>
        <taxon>Streptophyta</taxon>
        <taxon>Embryophyta</taxon>
        <taxon>Tracheophyta</taxon>
        <taxon>Spermatophyta</taxon>
        <taxon>Magnoliopsida</taxon>
        <taxon>eudicotyledons</taxon>
        <taxon>Gunneridae</taxon>
        <taxon>Pentapetalae</taxon>
        <taxon>rosids</taxon>
        <taxon>fabids</taxon>
        <taxon>Malpighiales</taxon>
        <taxon>Salicaceae</taxon>
        <taxon>Flacourtieae</taxon>
        <taxon>Dovyalis</taxon>
    </lineage>
</organism>
<protein>
    <recommendedName>
        <fullName evidence="6">GDSL esterase/lipase</fullName>
    </recommendedName>
</protein>
<dbReference type="GO" id="GO:0016788">
    <property type="term" value="F:hydrolase activity, acting on ester bonds"/>
    <property type="evidence" value="ECO:0007669"/>
    <property type="project" value="InterPro"/>
</dbReference>
<keyword evidence="2" id="KW-0325">Glycoprotein</keyword>
<accession>A0AAV1RVC5</accession>
<name>A0AAV1RVC5_9ROSI</name>
<evidence type="ECO:0000313" key="4">
    <source>
        <dbReference type="EMBL" id="CAK7340635.1"/>
    </source>
</evidence>
<dbReference type="InterPro" id="IPR036514">
    <property type="entry name" value="SGNH_hydro_sf"/>
</dbReference>
<feature type="signal peptide" evidence="3">
    <location>
        <begin position="1"/>
        <end position="28"/>
    </location>
</feature>
<dbReference type="PANTHER" id="PTHR22835">
    <property type="entry name" value="ZINC FINGER FYVE DOMAIN CONTAINING PROTEIN"/>
    <property type="match status" value="1"/>
</dbReference>
<keyword evidence="5" id="KW-1185">Reference proteome</keyword>